<proteinExistence type="predicted"/>
<evidence type="ECO:0008006" key="11">
    <source>
        <dbReference type="Google" id="ProtNLM"/>
    </source>
</evidence>
<keyword evidence="5" id="KW-0238">DNA-binding</keyword>
<keyword evidence="2" id="KW-0479">Metal-binding</keyword>
<evidence type="ECO:0000256" key="5">
    <source>
        <dbReference type="ARBA" id="ARBA00023125"/>
    </source>
</evidence>
<dbReference type="InterPro" id="IPR052035">
    <property type="entry name" value="ZnF_BED_domain_contain"/>
</dbReference>
<dbReference type="GO" id="GO:0003677">
    <property type="term" value="F:DNA binding"/>
    <property type="evidence" value="ECO:0007669"/>
    <property type="project" value="UniProtKB-KW"/>
</dbReference>
<dbReference type="GO" id="GO:0008270">
    <property type="term" value="F:zinc ion binding"/>
    <property type="evidence" value="ECO:0007669"/>
    <property type="project" value="UniProtKB-KW"/>
</dbReference>
<sequence>MLCRYCFKRYISTKQISHICRHMNTCASNRNRGGGGEDLPVSGDKLIKGNHTANQLALIDRQLNDWDLIKLMITGGIKSLNSRKSELLDVYREEKEKFCNYLEKLPVRFSLTIDEEAISDDAAMSDDSYIWITVNYIDVINNHWALKNKMLGFRKIASGSDYVETVKGVLSEWRIDRKLFSIIDDNNKDKLGDIQRWDNVQDSLPPGGHLIYAGSLNHMLSEWTSIVQGQADTLVEKIGSCVTCVNGPSVNASFRYAVQELGMEDDGCMPKKPTDNKIIMLEAALKFRPAFDRLKEINDDFYMNLILTNREYSETEKILDVLKGCKLANSKGRFLTPNIYIQIICEIYTKLPLVLANPVDLDLVTKIRDSFWKKYGVVLAIAAFLDPRFDRDTLGQWFGVIFDSDVDTHLKQFFDNLFQFYKAYGGSGDINSSSSEYGEYMRDRDLIQTPNLDILIWWNVKAERFPTFARMAQDIFAIPFYTTLKHLGSELEQEINSAMGATEIDFDILEAYICLKSWLKN</sequence>
<dbReference type="GO" id="GO:0046983">
    <property type="term" value="F:protein dimerization activity"/>
    <property type="evidence" value="ECO:0007669"/>
    <property type="project" value="InterPro"/>
</dbReference>
<evidence type="ECO:0000313" key="9">
    <source>
        <dbReference type="EMBL" id="KAK3198002.1"/>
    </source>
</evidence>
<dbReference type="SUPFAM" id="SSF53098">
    <property type="entry name" value="Ribonuclease H-like"/>
    <property type="match status" value="1"/>
</dbReference>
<evidence type="ECO:0000256" key="1">
    <source>
        <dbReference type="ARBA" id="ARBA00004123"/>
    </source>
</evidence>
<dbReference type="PANTHER" id="PTHR46481">
    <property type="entry name" value="ZINC FINGER BED DOMAIN-CONTAINING PROTEIN 4"/>
    <property type="match status" value="1"/>
</dbReference>
<dbReference type="InterPro" id="IPR008906">
    <property type="entry name" value="HATC_C_dom"/>
</dbReference>
<feature type="domain" description="HAT C-terminal dimerisation" evidence="7">
    <location>
        <begin position="437"/>
        <end position="519"/>
    </location>
</feature>
<evidence type="ECO:0000313" key="10">
    <source>
        <dbReference type="Proteomes" id="UP001281410"/>
    </source>
</evidence>
<evidence type="ECO:0000256" key="2">
    <source>
        <dbReference type="ARBA" id="ARBA00022723"/>
    </source>
</evidence>
<keyword evidence="6" id="KW-0539">Nucleus</keyword>
<keyword evidence="10" id="KW-1185">Reference proteome</keyword>
<keyword evidence="3" id="KW-0863">Zinc-finger</keyword>
<feature type="domain" description="hAT-like transposase RNase-H fold" evidence="8">
    <location>
        <begin position="336"/>
        <end position="424"/>
    </location>
</feature>
<dbReference type="AlphaFoldDB" id="A0AAE0A0I4"/>
<comment type="subcellular location">
    <subcellularLocation>
        <location evidence="1">Nucleus</location>
    </subcellularLocation>
</comment>
<evidence type="ECO:0000256" key="6">
    <source>
        <dbReference type="ARBA" id="ARBA00023242"/>
    </source>
</evidence>
<evidence type="ECO:0000256" key="3">
    <source>
        <dbReference type="ARBA" id="ARBA00022771"/>
    </source>
</evidence>
<dbReference type="EMBL" id="JANJYJ010000007">
    <property type="protein sequence ID" value="KAK3198002.1"/>
    <property type="molecule type" value="Genomic_DNA"/>
</dbReference>
<organism evidence="9 10">
    <name type="scientific">Dipteronia sinensis</name>
    <dbReference type="NCBI Taxonomy" id="43782"/>
    <lineage>
        <taxon>Eukaryota</taxon>
        <taxon>Viridiplantae</taxon>
        <taxon>Streptophyta</taxon>
        <taxon>Embryophyta</taxon>
        <taxon>Tracheophyta</taxon>
        <taxon>Spermatophyta</taxon>
        <taxon>Magnoliopsida</taxon>
        <taxon>eudicotyledons</taxon>
        <taxon>Gunneridae</taxon>
        <taxon>Pentapetalae</taxon>
        <taxon>rosids</taxon>
        <taxon>malvids</taxon>
        <taxon>Sapindales</taxon>
        <taxon>Sapindaceae</taxon>
        <taxon>Hippocastanoideae</taxon>
        <taxon>Acereae</taxon>
        <taxon>Dipteronia</taxon>
    </lineage>
</organism>
<accession>A0AAE0A0I4</accession>
<evidence type="ECO:0000259" key="7">
    <source>
        <dbReference type="Pfam" id="PF05699"/>
    </source>
</evidence>
<name>A0AAE0A0I4_9ROSI</name>
<protein>
    <recommendedName>
        <fullName evidence="11">Transposase</fullName>
    </recommendedName>
</protein>
<comment type="caution">
    <text evidence="9">The sequence shown here is derived from an EMBL/GenBank/DDBJ whole genome shotgun (WGS) entry which is preliminary data.</text>
</comment>
<dbReference type="Pfam" id="PF14372">
    <property type="entry name" value="hAT-like_RNase-H"/>
    <property type="match status" value="1"/>
</dbReference>
<evidence type="ECO:0000256" key="4">
    <source>
        <dbReference type="ARBA" id="ARBA00022833"/>
    </source>
</evidence>
<dbReference type="InterPro" id="IPR025525">
    <property type="entry name" value="hAT-like_transposase_RNase-H"/>
</dbReference>
<dbReference type="Proteomes" id="UP001281410">
    <property type="component" value="Unassembled WGS sequence"/>
</dbReference>
<gene>
    <name evidence="9" type="ORF">Dsin_021417</name>
</gene>
<dbReference type="PANTHER" id="PTHR46481:SF10">
    <property type="entry name" value="ZINC FINGER BED DOMAIN-CONTAINING PROTEIN 39"/>
    <property type="match status" value="1"/>
</dbReference>
<dbReference type="Pfam" id="PF05699">
    <property type="entry name" value="Dimer_Tnp_hAT"/>
    <property type="match status" value="1"/>
</dbReference>
<reference evidence="9" key="1">
    <citation type="journal article" date="2023" name="Plant J.">
        <title>Genome sequences and population genomics provide insights into the demographic history, inbreeding, and mutation load of two 'living fossil' tree species of Dipteronia.</title>
        <authorList>
            <person name="Feng Y."/>
            <person name="Comes H.P."/>
            <person name="Chen J."/>
            <person name="Zhu S."/>
            <person name="Lu R."/>
            <person name="Zhang X."/>
            <person name="Li P."/>
            <person name="Qiu J."/>
            <person name="Olsen K.M."/>
            <person name="Qiu Y."/>
        </authorList>
    </citation>
    <scope>NUCLEOTIDE SEQUENCE</scope>
    <source>
        <strain evidence="9">NBL</strain>
    </source>
</reference>
<dbReference type="InterPro" id="IPR012337">
    <property type="entry name" value="RNaseH-like_sf"/>
</dbReference>
<keyword evidence="4" id="KW-0862">Zinc</keyword>
<evidence type="ECO:0000259" key="8">
    <source>
        <dbReference type="Pfam" id="PF14372"/>
    </source>
</evidence>
<dbReference type="GO" id="GO:0005634">
    <property type="term" value="C:nucleus"/>
    <property type="evidence" value="ECO:0007669"/>
    <property type="project" value="UniProtKB-SubCell"/>
</dbReference>